<dbReference type="GO" id="GO:0005737">
    <property type="term" value="C:cytoplasm"/>
    <property type="evidence" value="ECO:0007669"/>
    <property type="project" value="TreeGrafter"/>
</dbReference>
<dbReference type="GeneID" id="94827620"/>
<evidence type="ECO:0000313" key="3">
    <source>
        <dbReference type="EMBL" id="OHT04727.1"/>
    </source>
</evidence>
<name>A0A1J4JZY2_9EUKA</name>
<dbReference type="RefSeq" id="XP_068357863.1">
    <property type="nucleotide sequence ID" value="XM_068492916.1"/>
</dbReference>
<accession>A0A1J4JZY2</accession>
<dbReference type="VEuPathDB" id="TrichDB:TRFO_06154"/>
<keyword evidence="4" id="KW-1185">Reference proteome</keyword>
<dbReference type="AlphaFoldDB" id="A0A1J4JZY2"/>
<proteinExistence type="predicted"/>
<evidence type="ECO:0000256" key="1">
    <source>
        <dbReference type="SAM" id="MobiDB-lite"/>
    </source>
</evidence>
<reference evidence="3" key="1">
    <citation type="submission" date="2016-10" db="EMBL/GenBank/DDBJ databases">
        <authorList>
            <person name="Benchimol M."/>
            <person name="Almeida L.G."/>
            <person name="Vasconcelos A.T."/>
            <person name="Perreira-Neves A."/>
            <person name="Rosa I.A."/>
            <person name="Tasca T."/>
            <person name="Bogo M.R."/>
            <person name="de Souza W."/>
        </authorList>
    </citation>
    <scope>NUCLEOTIDE SEQUENCE [LARGE SCALE GENOMIC DNA]</scope>
    <source>
        <strain evidence="3">K</strain>
    </source>
</reference>
<sequence>MSWSLFQEEEDELEGSRQYHPGQPLLLPMALREIWNDNESIPIPQAQSLAQRNAQRQAIIHGPSSYNSFNNPTSAIAGSAPVPTNSINPHLNPAFNNASNLFSPNDITFQGVIELDGASQSNKSYFQVQFNQFHIDLYQANKNVQLTVGDYVLTEADRGYDIGRIIQLVQRPPTREAQNSKKIIRIATQHEVAQLPQKASREARALQIGRAKVAEFMLPMSLTAAEFQFDGNKLTFYYQASSYIDFRNLVKALFRIFQIRIWMQASGQPVPMPM</sequence>
<dbReference type="InterPro" id="IPR007557">
    <property type="entry name" value="PSP1_C"/>
</dbReference>
<organism evidence="3 4">
    <name type="scientific">Tritrichomonas foetus</name>
    <dbReference type="NCBI Taxonomy" id="1144522"/>
    <lineage>
        <taxon>Eukaryota</taxon>
        <taxon>Metamonada</taxon>
        <taxon>Parabasalia</taxon>
        <taxon>Tritrichomonadida</taxon>
        <taxon>Tritrichomonadidae</taxon>
        <taxon>Tritrichomonas</taxon>
    </lineage>
</organism>
<evidence type="ECO:0000313" key="4">
    <source>
        <dbReference type="Proteomes" id="UP000179807"/>
    </source>
</evidence>
<gene>
    <name evidence="3" type="ORF">TRFO_06154</name>
</gene>
<dbReference type="Proteomes" id="UP000179807">
    <property type="component" value="Unassembled WGS sequence"/>
</dbReference>
<dbReference type="PANTHER" id="PTHR43830">
    <property type="entry name" value="PROTEIN PSP1"/>
    <property type="match status" value="1"/>
</dbReference>
<dbReference type="EMBL" id="MLAK01000782">
    <property type="protein sequence ID" value="OHT04727.1"/>
    <property type="molecule type" value="Genomic_DNA"/>
</dbReference>
<comment type="caution">
    <text evidence="3">The sequence shown here is derived from an EMBL/GenBank/DDBJ whole genome shotgun (WGS) entry which is preliminary data.</text>
</comment>
<dbReference type="Pfam" id="PF04468">
    <property type="entry name" value="PSP1"/>
    <property type="match status" value="1"/>
</dbReference>
<dbReference type="InterPro" id="IPR047767">
    <property type="entry name" value="PSP1-like"/>
</dbReference>
<dbReference type="NCBIfam" id="NF041131">
    <property type="entry name" value="RicT_YaaT_fam"/>
    <property type="match status" value="1"/>
</dbReference>
<protein>
    <recommendedName>
        <fullName evidence="2">PSP1 C-terminal domain-containing protein</fullName>
    </recommendedName>
</protein>
<dbReference type="OrthoDB" id="243127at2759"/>
<feature type="region of interest" description="Disordered" evidence="1">
    <location>
        <begin position="1"/>
        <end position="21"/>
    </location>
</feature>
<dbReference type="PROSITE" id="PS51411">
    <property type="entry name" value="PSP1_C"/>
    <property type="match status" value="1"/>
</dbReference>
<feature type="domain" description="PSP1 C-terminal" evidence="2">
    <location>
        <begin position="181"/>
        <end position="266"/>
    </location>
</feature>
<dbReference type="PANTHER" id="PTHR43830:SF3">
    <property type="entry name" value="PROTEIN PSP1"/>
    <property type="match status" value="1"/>
</dbReference>
<evidence type="ECO:0000259" key="2">
    <source>
        <dbReference type="PROSITE" id="PS51411"/>
    </source>
</evidence>